<proteinExistence type="predicted"/>
<dbReference type="GO" id="GO:0003677">
    <property type="term" value="F:DNA binding"/>
    <property type="evidence" value="ECO:0007669"/>
    <property type="project" value="InterPro"/>
</dbReference>
<keyword evidence="2" id="KW-1185">Reference proteome</keyword>
<sequence>MKEIPLKDYLDNGLGSQVKIAEGLGVNQSAVSLMYRKDRNIILFIDEENNVLRAEERRPVPSKKIEAA</sequence>
<dbReference type="Proteomes" id="UP000273143">
    <property type="component" value="Chromosome"/>
</dbReference>
<gene>
    <name evidence="1" type="ORF">DM558_07725</name>
</gene>
<dbReference type="SUPFAM" id="SSF47413">
    <property type="entry name" value="lambda repressor-like DNA-binding domains"/>
    <property type="match status" value="1"/>
</dbReference>
<accession>A0A3Q9JJ33</accession>
<organism evidence="1 2">
    <name type="scientific">Entomomonas moraniae</name>
    <dbReference type="NCBI Taxonomy" id="2213226"/>
    <lineage>
        <taxon>Bacteria</taxon>
        <taxon>Pseudomonadati</taxon>
        <taxon>Pseudomonadota</taxon>
        <taxon>Gammaproteobacteria</taxon>
        <taxon>Pseudomonadales</taxon>
        <taxon>Pseudomonadaceae</taxon>
        <taxon>Entomomonas</taxon>
    </lineage>
</organism>
<protein>
    <submittedName>
        <fullName evidence="1">Cro/Cl family transcriptional regulator</fullName>
    </submittedName>
</protein>
<dbReference type="EMBL" id="CP029822">
    <property type="protein sequence ID" value="AZS50674.1"/>
    <property type="molecule type" value="Genomic_DNA"/>
</dbReference>
<evidence type="ECO:0000313" key="2">
    <source>
        <dbReference type="Proteomes" id="UP000273143"/>
    </source>
</evidence>
<dbReference type="RefSeq" id="WP_127163206.1">
    <property type="nucleotide sequence ID" value="NZ_CP029822.1"/>
</dbReference>
<evidence type="ECO:0000313" key="1">
    <source>
        <dbReference type="EMBL" id="AZS50674.1"/>
    </source>
</evidence>
<name>A0A3Q9JJ33_9GAMM</name>
<dbReference type="Pfam" id="PF09048">
    <property type="entry name" value="Cro"/>
    <property type="match status" value="1"/>
</dbReference>
<dbReference type="GO" id="GO:0006355">
    <property type="term" value="P:regulation of DNA-templated transcription"/>
    <property type="evidence" value="ECO:0007669"/>
    <property type="project" value="InterPro"/>
</dbReference>
<dbReference type="AlphaFoldDB" id="A0A3Q9JJ33"/>
<dbReference type="Gene3D" id="1.10.260.40">
    <property type="entry name" value="lambda repressor-like DNA-binding domains"/>
    <property type="match status" value="1"/>
</dbReference>
<dbReference type="InterPro" id="IPR000655">
    <property type="entry name" value="Cro-like"/>
</dbReference>
<dbReference type="InterPro" id="IPR010982">
    <property type="entry name" value="Lambda_DNA-bd_dom_sf"/>
</dbReference>
<dbReference type="KEGG" id="emo:DM558_07725"/>
<reference evidence="2" key="1">
    <citation type="submission" date="2018-06" db="EMBL/GenBank/DDBJ databases">
        <title>Complete genome of Pseudomonas insecticola strain QZS01.</title>
        <authorList>
            <person name="Wang J."/>
            <person name="Su Q."/>
        </authorList>
    </citation>
    <scope>NUCLEOTIDE SEQUENCE [LARGE SCALE GENOMIC DNA]</scope>
    <source>
        <strain evidence="2">QZS01</strain>
    </source>
</reference>